<name>A0A3L6FVA1_MAIZE</name>
<feature type="non-terminal residue" evidence="1">
    <location>
        <position position="1"/>
    </location>
</feature>
<protein>
    <submittedName>
        <fullName evidence="1">Uncharacterized protein</fullName>
    </submittedName>
</protein>
<evidence type="ECO:0000313" key="1">
    <source>
        <dbReference type="EMBL" id="PWZ38807.1"/>
    </source>
</evidence>
<dbReference type="Proteomes" id="UP000251960">
    <property type="component" value="Chromosome 2"/>
</dbReference>
<dbReference type="AlphaFoldDB" id="A0A3L6FVA1"/>
<evidence type="ECO:0000313" key="2">
    <source>
        <dbReference type="Proteomes" id="UP000251960"/>
    </source>
</evidence>
<proteinExistence type="predicted"/>
<accession>A0A3L6FVA1</accession>
<sequence length="32" mass="3789">DLWLSGKASHHCVRPVLQYRKYIIQGKSLTYK</sequence>
<organism evidence="1 2">
    <name type="scientific">Zea mays</name>
    <name type="common">Maize</name>
    <dbReference type="NCBI Taxonomy" id="4577"/>
    <lineage>
        <taxon>Eukaryota</taxon>
        <taxon>Viridiplantae</taxon>
        <taxon>Streptophyta</taxon>
        <taxon>Embryophyta</taxon>
        <taxon>Tracheophyta</taxon>
        <taxon>Spermatophyta</taxon>
        <taxon>Magnoliopsida</taxon>
        <taxon>Liliopsida</taxon>
        <taxon>Poales</taxon>
        <taxon>Poaceae</taxon>
        <taxon>PACMAD clade</taxon>
        <taxon>Panicoideae</taxon>
        <taxon>Andropogonodae</taxon>
        <taxon>Andropogoneae</taxon>
        <taxon>Tripsacinae</taxon>
        <taxon>Zea</taxon>
    </lineage>
</organism>
<dbReference type="EMBL" id="NCVQ01000003">
    <property type="protein sequence ID" value="PWZ38807.1"/>
    <property type="molecule type" value="Genomic_DNA"/>
</dbReference>
<comment type="caution">
    <text evidence="1">The sequence shown here is derived from an EMBL/GenBank/DDBJ whole genome shotgun (WGS) entry which is preliminary data.</text>
</comment>
<gene>
    <name evidence="1" type="ORF">Zm00014a_002403</name>
</gene>
<reference evidence="1 2" key="1">
    <citation type="journal article" date="2018" name="Nat. Genet.">
        <title>Extensive intraspecific gene order and gene structural variations between Mo17 and other maize genomes.</title>
        <authorList>
            <person name="Sun S."/>
            <person name="Zhou Y."/>
            <person name="Chen J."/>
            <person name="Shi J."/>
            <person name="Zhao H."/>
            <person name="Zhao H."/>
            <person name="Song W."/>
            <person name="Zhang M."/>
            <person name="Cui Y."/>
            <person name="Dong X."/>
            <person name="Liu H."/>
            <person name="Ma X."/>
            <person name="Jiao Y."/>
            <person name="Wang B."/>
            <person name="Wei X."/>
            <person name="Stein J.C."/>
            <person name="Glaubitz J.C."/>
            <person name="Lu F."/>
            <person name="Yu G."/>
            <person name="Liang C."/>
            <person name="Fengler K."/>
            <person name="Li B."/>
            <person name="Rafalski A."/>
            <person name="Schnable P.S."/>
            <person name="Ware D.H."/>
            <person name="Buckler E.S."/>
            <person name="Lai J."/>
        </authorList>
    </citation>
    <scope>NUCLEOTIDE SEQUENCE [LARGE SCALE GENOMIC DNA]</scope>
    <source>
        <strain evidence="2">cv. Missouri 17</strain>
        <tissue evidence="1">Seedling</tissue>
    </source>
</reference>